<organism evidence="1 2">
    <name type="scientific">Bacillus thuringiensis serovar pingluonsis</name>
    <dbReference type="NCBI Taxonomy" id="180881"/>
    <lineage>
        <taxon>Bacteria</taxon>
        <taxon>Bacillati</taxon>
        <taxon>Bacillota</taxon>
        <taxon>Bacilli</taxon>
        <taxon>Bacillales</taxon>
        <taxon>Bacillaceae</taxon>
        <taxon>Bacillus</taxon>
        <taxon>Bacillus cereus group</taxon>
    </lineage>
</organism>
<dbReference type="Proteomes" id="UP000195089">
    <property type="component" value="Unassembled WGS sequence"/>
</dbReference>
<protein>
    <submittedName>
        <fullName evidence="1">Uncharacterized protein</fullName>
    </submittedName>
</protein>
<evidence type="ECO:0000313" key="1">
    <source>
        <dbReference type="EMBL" id="OTY42278.1"/>
    </source>
</evidence>
<evidence type="ECO:0000313" key="2">
    <source>
        <dbReference type="Proteomes" id="UP000195089"/>
    </source>
</evidence>
<gene>
    <name evidence="1" type="ORF">BK742_17320</name>
</gene>
<dbReference type="RefSeq" id="WP_088119810.1">
    <property type="nucleotide sequence ID" value="NZ_NFDL01000065.1"/>
</dbReference>
<comment type="caution">
    <text evidence="1">The sequence shown here is derived from an EMBL/GenBank/DDBJ whole genome shotgun (WGS) entry which is preliminary data.</text>
</comment>
<accession>A0A243BA32</accession>
<proteinExistence type="predicted"/>
<dbReference type="EMBL" id="NFDL01000065">
    <property type="protein sequence ID" value="OTY42278.1"/>
    <property type="molecule type" value="Genomic_DNA"/>
</dbReference>
<name>A0A243BA32_BACTU</name>
<reference evidence="1 2" key="1">
    <citation type="submission" date="2016-10" db="EMBL/GenBank/DDBJ databases">
        <title>Comparative genomics of Bacillus thuringiensis reveals a path to pathogens against multiple invertebrate hosts.</title>
        <authorList>
            <person name="Zheng J."/>
            <person name="Gao Q."/>
            <person name="Liu H."/>
            <person name="Peng D."/>
            <person name="Ruan L."/>
            <person name="Sun M."/>
        </authorList>
    </citation>
    <scope>NUCLEOTIDE SEQUENCE [LARGE SCALE GENOMIC DNA]</scope>
    <source>
        <strain evidence="1">BGSC 4BX1</strain>
    </source>
</reference>
<sequence>MDREILISFLKLYQGIGTPCKEDIQFMMQQITASWPIQDKWRDQREIGFEKTEYSLSGTQTACLQTCIDCIWREEWLVFICELVHFISSNELIMQKEILEVERQTIHMLRGMVFRTKNFLETVELH</sequence>
<dbReference type="AlphaFoldDB" id="A0A243BA32"/>